<dbReference type="PROSITE" id="PS51257">
    <property type="entry name" value="PROKAR_LIPOPROTEIN"/>
    <property type="match status" value="1"/>
</dbReference>
<dbReference type="OrthoDB" id="9770517at2"/>
<dbReference type="GO" id="GO:0015562">
    <property type="term" value="F:efflux transmembrane transporter activity"/>
    <property type="evidence" value="ECO:0007669"/>
    <property type="project" value="InterPro"/>
</dbReference>
<comment type="subcellular location">
    <subcellularLocation>
        <location evidence="2">Cell membrane</location>
        <topology evidence="2">Lipid-anchor</topology>
    </subcellularLocation>
</comment>
<dbReference type="Pfam" id="PF02321">
    <property type="entry name" value="OEP"/>
    <property type="match status" value="2"/>
</dbReference>
<sequence length="501" mass="55045" precursor="true">MQPTKQTTRKRTSSAVRILLCTPLLSLTACNFTPPIDDSPIPLPDTYTQLDPNVNYAEAPTPLPARWWQSFNDPNLSALIEEALTHNFTIKSAWARIDQARAAAAQTGAASYPSVDFTNRNSRTRNEVNSPSNPGMPASTTYSTSLSLGLAASYEVDLWGRIKTQQQAAIAELNATELDLQSAATTLAANIANAWYQLIDQQQQRRILNQQIELNNKHLQVLEARFAVGQAGAPDILQQKQLIESNNASLFQVDSQITVLQNQLAILLGNPPTLENTTFKTPKNLPGLPALPDTGVPANILNNRPDVHAAFIRLQASNYRIATAIADKLPKLSLSLSATTESTNLQDLFDNWLATIAANISAPIFDAGRREAEVDRQKALTDVAYNTYSQTILTALQDIENALAQERNQTKYLASLKTQLDIASNVEEEVRNNYYKGNADFLRVLSAQQSTQTLQRQVSTAHQNLLAFRVALCRALAGNIELEQPQPTQTQTTQTTPADKS</sequence>
<protein>
    <submittedName>
        <fullName evidence="4">Outer membrane protein OprM</fullName>
    </submittedName>
</protein>
<evidence type="ECO:0000313" key="5">
    <source>
        <dbReference type="Proteomes" id="UP000317369"/>
    </source>
</evidence>
<dbReference type="Gene3D" id="1.20.1600.10">
    <property type="entry name" value="Outer membrane efflux proteins (OEP)"/>
    <property type="match status" value="1"/>
</dbReference>
<dbReference type="InterPro" id="IPR003423">
    <property type="entry name" value="OMP_efflux"/>
</dbReference>
<comment type="similarity">
    <text evidence="1 2">Belongs to the outer membrane factor (OMF) (TC 1.B.17) family.</text>
</comment>
<keyword evidence="2" id="KW-0564">Palmitate</keyword>
<proteinExistence type="inferred from homology"/>
<dbReference type="SUPFAM" id="SSF56954">
    <property type="entry name" value="Outer membrane efflux proteins (OEP)"/>
    <property type="match status" value="1"/>
</dbReference>
<name>A0A517YY15_9BACT</name>
<keyword evidence="2" id="KW-0732">Signal</keyword>
<reference evidence="4 5" key="1">
    <citation type="submission" date="2019-02" db="EMBL/GenBank/DDBJ databases">
        <title>Deep-cultivation of Planctomycetes and their phenomic and genomic characterization uncovers novel biology.</title>
        <authorList>
            <person name="Wiegand S."/>
            <person name="Jogler M."/>
            <person name="Boedeker C."/>
            <person name="Pinto D."/>
            <person name="Vollmers J."/>
            <person name="Rivas-Marin E."/>
            <person name="Kohn T."/>
            <person name="Peeters S.H."/>
            <person name="Heuer A."/>
            <person name="Rast P."/>
            <person name="Oberbeckmann S."/>
            <person name="Bunk B."/>
            <person name="Jeske O."/>
            <person name="Meyerdierks A."/>
            <person name="Storesund J.E."/>
            <person name="Kallscheuer N."/>
            <person name="Luecker S."/>
            <person name="Lage O.M."/>
            <person name="Pohl T."/>
            <person name="Merkel B.J."/>
            <person name="Hornburger P."/>
            <person name="Mueller R.-W."/>
            <person name="Bruemmer F."/>
            <person name="Labrenz M."/>
            <person name="Spormann A.M."/>
            <person name="Op den Camp H."/>
            <person name="Overmann J."/>
            <person name="Amann R."/>
            <person name="Jetten M.S.M."/>
            <person name="Mascher T."/>
            <person name="Medema M.H."/>
            <person name="Devos D.P."/>
            <person name="Kaster A.-K."/>
            <person name="Ovreas L."/>
            <person name="Rohde M."/>
            <person name="Galperin M.Y."/>
            <person name="Jogler C."/>
        </authorList>
    </citation>
    <scope>NUCLEOTIDE SEQUENCE [LARGE SCALE GENOMIC DNA]</scope>
    <source>
        <strain evidence="4 5">KS4</strain>
    </source>
</reference>
<dbReference type="AlphaFoldDB" id="A0A517YY15"/>
<feature type="chain" id="PRO_5022269107" evidence="2">
    <location>
        <begin position="30"/>
        <end position="501"/>
    </location>
</feature>
<dbReference type="RefSeq" id="WP_145079938.1">
    <property type="nucleotide sequence ID" value="NZ_CP036425.1"/>
</dbReference>
<dbReference type="Gene3D" id="2.20.200.10">
    <property type="entry name" value="Outer membrane efflux proteins (OEP)"/>
    <property type="match status" value="1"/>
</dbReference>
<dbReference type="Proteomes" id="UP000317369">
    <property type="component" value="Chromosome"/>
</dbReference>
<dbReference type="PANTHER" id="PTHR30203">
    <property type="entry name" value="OUTER MEMBRANE CATION EFFLUX PROTEIN"/>
    <property type="match status" value="1"/>
</dbReference>
<keyword evidence="5" id="KW-1185">Reference proteome</keyword>
<organism evidence="4 5">
    <name type="scientific">Poriferisphaera corsica</name>
    <dbReference type="NCBI Taxonomy" id="2528020"/>
    <lineage>
        <taxon>Bacteria</taxon>
        <taxon>Pseudomonadati</taxon>
        <taxon>Planctomycetota</taxon>
        <taxon>Phycisphaerae</taxon>
        <taxon>Phycisphaerales</taxon>
        <taxon>Phycisphaeraceae</taxon>
        <taxon>Poriferisphaera</taxon>
    </lineage>
</organism>
<accession>A0A517YY15</accession>
<feature type="region of interest" description="Disordered" evidence="3">
    <location>
        <begin position="113"/>
        <end position="140"/>
    </location>
</feature>
<keyword evidence="2" id="KW-0472">Membrane</keyword>
<evidence type="ECO:0000313" key="4">
    <source>
        <dbReference type="EMBL" id="QDU35097.1"/>
    </source>
</evidence>
<feature type="signal peptide" evidence="2">
    <location>
        <begin position="1"/>
        <end position="29"/>
    </location>
</feature>
<evidence type="ECO:0000256" key="1">
    <source>
        <dbReference type="ARBA" id="ARBA00007613"/>
    </source>
</evidence>
<feature type="compositionally biased region" description="Polar residues" evidence="3">
    <location>
        <begin position="116"/>
        <end position="133"/>
    </location>
</feature>
<keyword evidence="2" id="KW-0449">Lipoprotein</keyword>
<dbReference type="EMBL" id="CP036425">
    <property type="protein sequence ID" value="QDU35097.1"/>
    <property type="molecule type" value="Genomic_DNA"/>
</dbReference>
<dbReference type="InterPro" id="IPR010131">
    <property type="entry name" value="MdtP/NodT-like"/>
</dbReference>
<dbReference type="PANTHER" id="PTHR30203:SF33">
    <property type="entry name" value="BLR4455 PROTEIN"/>
    <property type="match status" value="1"/>
</dbReference>
<dbReference type="GO" id="GO:0005886">
    <property type="term" value="C:plasma membrane"/>
    <property type="evidence" value="ECO:0007669"/>
    <property type="project" value="UniProtKB-SubCell"/>
</dbReference>
<keyword evidence="2" id="KW-0812">Transmembrane</keyword>
<gene>
    <name evidence="4" type="primary">oprM</name>
    <name evidence="4" type="ORF">KS4_31760</name>
</gene>
<evidence type="ECO:0000256" key="2">
    <source>
        <dbReference type="RuleBase" id="RU362097"/>
    </source>
</evidence>
<dbReference type="KEGG" id="pcor:KS4_31760"/>
<dbReference type="NCBIfam" id="TIGR01845">
    <property type="entry name" value="outer_NodT"/>
    <property type="match status" value="1"/>
</dbReference>
<keyword evidence="2" id="KW-1134">Transmembrane beta strand</keyword>
<evidence type="ECO:0000256" key="3">
    <source>
        <dbReference type="SAM" id="MobiDB-lite"/>
    </source>
</evidence>